<dbReference type="InterPro" id="IPR036390">
    <property type="entry name" value="WH_DNA-bd_sf"/>
</dbReference>
<reference evidence="6 7" key="1">
    <citation type="submission" date="2019-07" db="EMBL/GenBank/DDBJ databases">
        <title>Phenotypic and genotypic antimicrobial resistance traits of Vibrio cholerae non-O1/non-O139 isolated from a large Austrian lake frequently associated with cases of infection.</title>
        <authorList>
            <person name="Lepuschitz S."/>
            <person name="Baron S."/>
            <person name="Larvor E."/>
            <person name="Granier S."/>
            <person name="Pretzer C."/>
            <person name="Mach R.L."/>
            <person name="Farnleitner A.H."/>
            <person name="Ruppitsch W."/>
            <person name="Pleininger S."/>
            <person name="Indra A."/>
            <person name="Kirschner A.K.T."/>
        </authorList>
    </citation>
    <scope>NUCLEOTIDE SEQUENCE [LARGE SCALE GENOMIC DNA]</scope>
    <source>
        <strain evidence="6 7">A12JL36W90</strain>
    </source>
</reference>
<dbReference type="PROSITE" id="PS50931">
    <property type="entry name" value="HTH_LYSR"/>
    <property type="match status" value="1"/>
</dbReference>
<evidence type="ECO:0000259" key="5">
    <source>
        <dbReference type="PROSITE" id="PS50931"/>
    </source>
</evidence>
<dbReference type="EMBL" id="VIOS01000019">
    <property type="protein sequence ID" value="TQP15278.1"/>
    <property type="molecule type" value="Genomic_DNA"/>
</dbReference>
<dbReference type="Pfam" id="PF00126">
    <property type="entry name" value="HTH_1"/>
    <property type="match status" value="1"/>
</dbReference>
<evidence type="ECO:0000256" key="4">
    <source>
        <dbReference type="ARBA" id="ARBA00023163"/>
    </source>
</evidence>
<keyword evidence="3" id="KW-0238">DNA-binding</keyword>
<dbReference type="Pfam" id="PF03466">
    <property type="entry name" value="LysR_substrate"/>
    <property type="match status" value="1"/>
</dbReference>
<evidence type="ECO:0000313" key="6">
    <source>
        <dbReference type="EMBL" id="TQP15278.1"/>
    </source>
</evidence>
<protein>
    <submittedName>
        <fullName evidence="6">LysR family transcriptional regulator</fullName>
    </submittedName>
</protein>
<dbReference type="GO" id="GO:0043565">
    <property type="term" value="F:sequence-specific DNA binding"/>
    <property type="evidence" value="ECO:0007669"/>
    <property type="project" value="TreeGrafter"/>
</dbReference>
<dbReference type="PANTHER" id="PTHR30537:SF5">
    <property type="entry name" value="HTH-TYPE TRANSCRIPTIONAL ACTIVATOR TTDR-RELATED"/>
    <property type="match status" value="1"/>
</dbReference>
<dbReference type="SUPFAM" id="SSF46785">
    <property type="entry name" value="Winged helix' DNA-binding domain"/>
    <property type="match status" value="1"/>
</dbReference>
<accession>A0A544A2V3</accession>
<organism evidence="6 7">
    <name type="scientific">Vibrio cholerae</name>
    <dbReference type="NCBI Taxonomy" id="666"/>
    <lineage>
        <taxon>Bacteria</taxon>
        <taxon>Pseudomonadati</taxon>
        <taxon>Pseudomonadota</taxon>
        <taxon>Gammaproteobacteria</taxon>
        <taxon>Vibrionales</taxon>
        <taxon>Vibrionaceae</taxon>
        <taxon>Vibrio</taxon>
    </lineage>
</organism>
<dbReference type="InterPro" id="IPR005119">
    <property type="entry name" value="LysR_subst-bd"/>
</dbReference>
<keyword evidence="2" id="KW-0805">Transcription regulation</keyword>
<gene>
    <name evidence="6" type="ORF">FLM02_07685</name>
</gene>
<dbReference type="GO" id="GO:0003700">
    <property type="term" value="F:DNA-binding transcription factor activity"/>
    <property type="evidence" value="ECO:0007669"/>
    <property type="project" value="InterPro"/>
</dbReference>
<name>A0A544A2V3_VIBCL</name>
<dbReference type="RefSeq" id="WP_027694629.1">
    <property type="nucleotide sequence ID" value="NZ_JAEMFZ010000004.1"/>
</dbReference>
<feature type="domain" description="HTH lysR-type" evidence="5">
    <location>
        <begin position="1"/>
        <end position="58"/>
    </location>
</feature>
<evidence type="ECO:0000256" key="2">
    <source>
        <dbReference type="ARBA" id="ARBA00023015"/>
    </source>
</evidence>
<dbReference type="CDD" id="cd08422">
    <property type="entry name" value="PBP2_CrgA_like"/>
    <property type="match status" value="1"/>
</dbReference>
<proteinExistence type="inferred from homology"/>
<dbReference type="PANTHER" id="PTHR30537">
    <property type="entry name" value="HTH-TYPE TRANSCRIPTIONAL REGULATOR"/>
    <property type="match status" value="1"/>
</dbReference>
<sequence length="295" mass="33824">MNLTHLQSFMAVAKLGSFSAAAEQLDTSKGQLSRHVKSLEQMMGCLLMHRTTRRLSLTEAGQALYEKACEIDSLAYEAERIIKDLTQDNCGTLKLTAPNELGNKLLYPMLEKFLAAYPEVKLELCFERSLQDIEFGSFDLGLRTTLLHSENLIARFLGRIRYVLVAAPMYLQAQSILHPNELQSHQLLSSGESEWLFTLQPDHLCKVAVNPIVKSSNYATTRLLVLNGLGIARLPFYLIEEEVRKRDLIAILPQWQISPYELYMVYAKQRLYPKKLRDLQEAIFQWFQSHPNYLI</sequence>
<evidence type="ECO:0000256" key="3">
    <source>
        <dbReference type="ARBA" id="ARBA00023125"/>
    </source>
</evidence>
<dbReference type="SUPFAM" id="SSF53850">
    <property type="entry name" value="Periplasmic binding protein-like II"/>
    <property type="match status" value="1"/>
</dbReference>
<dbReference type="FunFam" id="1.10.10.10:FF:000001">
    <property type="entry name" value="LysR family transcriptional regulator"/>
    <property type="match status" value="1"/>
</dbReference>
<dbReference type="GO" id="GO:0006351">
    <property type="term" value="P:DNA-templated transcription"/>
    <property type="evidence" value="ECO:0007669"/>
    <property type="project" value="TreeGrafter"/>
</dbReference>
<evidence type="ECO:0000313" key="7">
    <source>
        <dbReference type="Proteomes" id="UP000319979"/>
    </source>
</evidence>
<dbReference type="AlphaFoldDB" id="A0A544A2V3"/>
<dbReference type="Gene3D" id="1.10.10.10">
    <property type="entry name" value="Winged helix-like DNA-binding domain superfamily/Winged helix DNA-binding domain"/>
    <property type="match status" value="1"/>
</dbReference>
<comment type="caution">
    <text evidence="6">The sequence shown here is derived from an EMBL/GenBank/DDBJ whole genome shotgun (WGS) entry which is preliminary data.</text>
</comment>
<dbReference type="InterPro" id="IPR058163">
    <property type="entry name" value="LysR-type_TF_proteobact-type"/>
</dbReference>
<dbReference type="InterPro" id="IPR036388">
    <property type="entry name" value="WH-like_DNA-bd_sf"/>
</dbReference>
<dbReference type="Proteomes" id="UP000319979">
    <property type="component" value="Unassembled WGS sequence"/>
</dbReference>
<comment type="similarity">
    <text evidence="1">Belongs to the LysR transcriptional regulatory family.</text>
</comment>
<evidence type="ECO:0000256" key="1">
    <source>
        <dbReference type="ARBA" id="ARBA00009437"/>
    </source>
</evidence>
<dbReference type="InterPro" id="IPR000847">
    <property type="entry name" value="LysR_HTH_N"/>
</dbReference>
<keyword evidence="4" id="KW-0804">Transcription</keyword>
<dbReference type="Gene3D" id="3.40.190.290">
    <property type="match status" value="1"/>
</dbReference>